<sequence>MLMVDDWIVLDRVSGLLWMKSSKNLNSEREHKRQPSSMVDTAKMAHVQVLAGATCDHGLELKNVEYPTGLSYF</sequence>
<dbReference type="Proteomes" id="UP000289738">
    <property type="component" value="Chromosome B01"/>
</dbReference>
<dbReference type="AlphaFoldDB" id="A0A445AYM3"/>
<evidence type="ECO:0000313" key="1">
    <source>
        <dbReference type="EMBL" id="RYR31507.1"/>
    </source>
</evidence>
<gene>
    <name evidence="1" type="ORF">Ahy_B01g056309</name>
</gene>
<accession>A0A445AYM3</accession>
<keyword evidence="2" id="KW-1185">Reference proteome</keyword>
<name>A0A445AYM3_ARAHY</name>
<proteinExistence type="predicted"/>
<comment type="caution">
    <text evidence="1">The sequence shown here is derived from an EMBL/GenBank/DDBJ whole genome shotgun (WGS) entry which is preliminary data.</text>
</comment>
<protein>
    <submittedName>
        <fullName evidence="1">Uncharacterized protein</fullName>
    </submittedName>
</protein>
<organism evidence="1 2">
    <name type="scientific">Arachis hypogaea</name>
    <name type="common">Peanut</name>
    <dbReference type="NCBI Taxonomy" id="3818"/>
    <lineage>
        <taxon>Eukaryota</taxon>
        <taxon>Viridiplantae</taxon>
        <taxon>Streptophyta</taxon>
        <taxon>Embryophyta</taxon>
        <taxon>Tracheophyta</taxon>
        <taxon>Spermatophyta</taxon>
        <taxon>Magnoliopsida</taxon>
        <taxon>eudicotyledons</taxon>
        <taxon>Gunneridae</taxon>
        <taxon>Pentapetalae</taxon>
        <taxon>rosids</taxon>
        <taxon>fabids</taxon>
        <taxon>Fabales</taxon>
        <taxon>Fabaceae</taxon>
        <taxon>Papilionoideae</taxon>
        <taxon>50 kb inversion clade</taxon>
        <taxon>dalbergioids sensu lato</taxon>
        <taxon>Dalbergieae</taxon>
        <taxon>Pterocarpus clade</taxon>
        <taxon>Arachis</taxon>
    </lineage>
</organism>
<evidence type="ECO:0000313" key="2">
    <source>
        <dbReference type="Proteomes" id="UP000289738"/>
    </source>
</evidence>
<dbReference type="EMBL" id="SDMP01000011">
    <property type="protein sequence ID" value="RYR31507.1"/>
    <property type="molecule type" value="Genomic_DNA"/>
</dbReference>
<reference evidence="1 2" key="1">
    <citation type="submission" date="2019-01" db="EMBL/GenBank/DDBJ databases">
        <title>Sequencing of cultivated peanut Arachis hypogaea provides insights into genome evolution and oil improvement.</title>
        <authorList>
            <person name="Chen X."/>
        </authorList>
    </citation>
    <scope>NUCLEOTIDE SEQUENCE [LARGE SCALE GENOMIC DNA]</scope>
    <source>
        <strain evidence="2">cv. Fuhuasheng</strain>
        <tissue evidence="1">Leaves</tissue>
    </source>
</reference>